<evidence type="ECO:0000256" key="5">
    <source>
        <dbReference type="ARBA" id="ARBA00022741"/>
    </source>
</evidence>
<keyword evidence="15" id="KW-1185">Reference proteome</keyword>
<dbReference type="OrthoDB" id="372102at2157"/>
<dbReference type="InterPro" id="IPR009080">
    <property type="entry name" value="tRNAsynth_Ia_anticodon-bd"/>
</dbReference>
<dbReference type="EMBL" id="CP042905">
    <property type="protein sequence ID" value="QEE15487.1"/>
    <property type="molecule type" value="Genomic_DNA"/>
</dbReference>
<dbReference type="PROSITE" id="PS00178">
    <property type="entry name" value="AA_TRNA_LIGASE_I"/>
    <property type="match status" value="1"/>
</dbReference>
<keyword evidence="6 10" id="KW-0067">ATP-binding</keyword>
<dbReference type="PANTHER" id="PTHR11956:SF5">
    <property type="entry name" value="ARGININE--TRNA LIGASE, CYTOPLASMIC"/>
    <property type="match status" value="1"/>
</dbReference>
<dbReference type="RefSeq" id="WP_147662395.1">
    <property type="nucleotide sequence ID" value="NZ_CP042905.2"/>
</dbReference>
<evidence type="ECO:0000256" key="9">
    <source>
        <dbReference type="ARBA" id="ARBA00049339"/>
    </source>
</evidence>
<dbReference type="PRINTS" id="PR01038">
    <property type="entry name" value="TRNASYNTHARG"/>
</dbReference>
<keyword evidence="4 10" id="KW-0436">Ligase</keyword>
<dbReference type="InterPro" id="IPR014729">
    <property type="entry name" value="Rossmann-like_a/b/a_fold"/>
</dbReference>
<evidence type="ECO:0000259" key="13">
    <source>
        <dbReference type="SMART" id="SM01016"/>
    </source>
</evidence>
<evidence type="ECO:0000256" key="2">
    <source>
        <dbReference type="ARBA" id="ARBA00005594"/>
    </source>
</evidence>
<dbReference type="HAMAP" id="MF_00123">
    <property type="entry name" value="Arg_tRNA_synth"/>
    <property type="match status" value="1"/>
</dbReference>
<dbReference type="SUPFAM" id="SSF52374">
    <property type="entry name" value="Nucleotidylyl transferase"/>
    <property type="match status" value="1"/>
</dbReference>
<evidence type="ECO:0000256" key="6">
    <source>
        <dbReference type="ARBA" id="ARBA00022840"/>
    </source>
</evidence>
<dbReference type="GO" id="GO:0005524">
    <property type="term" value="F:ATP binding"/>
    <property type="evidence" value="ECO:0007669"/>
    <property type="project" value="UniProtKB-UniRule"/>
</dbReference>
<dbReference type="Proteomes" id="UP000321408">
    <property type="component" value="Chromosome"/>
</dbReference>
<dbReference type="SUPFAM" id="SSF55190">
    <property type="entry name" value="Arginyl-tRNA synthetase (ArgRS), N-terminal 'additional' domain"/>
    <property type="match status" value="1"/>
</dbReference>
<reference evidence="14 15" key="2">
    <citation type="journal article" date="2024" name="Int. J. Syst. Evol. Microbiol.">
        <title>Promethearchaeum syntrophicum gen. nov., sp. nov., an anaerobic, obligately syntrophic archaeon, the first isolate of the lineage 'Asgard' archaea, and proposal of the new archaeal phylum Promethearchaeota phyl. nov. and kingdom Promethearchaeati regn. nov.</title>
        <authorList>
            <person name="Imachi H."/>
            <person name="Nobu M.K."/>
            <person name="Kato S."/>
            <person name="Takaki Y."/>
            <person name="Miyazaki M."/>
            <person name="Miyata M."/>
            <person name="Ogawara M."/>
            <person name="Saito Y."/>
            <person name="Sakai S."/>
            <person name="Tahara Y.O."/>
            <person name="Takano Y."/>
            <person name="Tasumi E."/>
            <person name="Uematsu K."/>
            <person name="Yoshimura T."/>
            <person name="Itoh T."/>
            <person name="Ohkuma M."/>
            <person name="Takai K."/>
        </authorList>
    </citation>
    <scope>NUCLEOTIDE SEQUENCE [LARGE SCALE GENOMIC DNA]</scope>
    <source>
        <strain evidence="14 15">MK-D1</strain>
    </source>
</reference>
<sequence length="635" mass="74543">MDFKIRLAEVLSEILDDSAISIQYLTQIIKKANKNIEADFAINSFALKKYIKRSGLEIAQEIHKSLSLTFLNQYPFIQAVFIDGPYLNFKLNKKIIGKEVLKQIFEDVNSYASSNFIKKKKKPERIVIEYPAPNTNKPLHLGHIRNMLLGQTLSKINKCANNEVFQVNLFNDRGIHICKSMWAYDKFGENKTPESENIKPDHFVGNYYIKFAQEESRLKKYVQNKMNLLEYELKKNPEDQDIVIIQELRKNIDRSKYGILQNDLKEMLIAWEKEDKNVRILWRKMNDWAENGFNQTFNTFKIHHDKTYFESKIYNKGKKIVENGIKEGIFEKLDDGAVIINFHKKKLPKQKVLIRKDGTSLYITQDLHLAYQKMEDFNYTKSIYVIGNEQDMQLRVLFEILEKLGMKAENIHYSYGMINLTSGKMKSREGTIVDADDIVEELKLLALKEVQKRYSNLTKDEMEKRALVIALASLRFFIIKYDYSRDFVFDPKKSLEFEGETGPYILYSYARICSIFKKAMEKNIETPYNPIKEKIAEKGNIENLSLLENEHEFKLIELLYSYPEIISNSVNQMKPHILARYLYELAQEFTGFYHSCPIIKEKPKLRKLRLFLCESIRRVLKHGLGLLTIDVLTEM</sequence>
<evidence type="ECO:0000313" key="15">
    <source>
        <dbReference type="Proteomes" id="UP000321408"/>
    </source>
</evidence>
<dbReference type="SMART" id="SM00836">
    <property type="entry name" value="DALR_1"/>
    <property type="match status" value="1"/>
</dbReference>
<keyword evidence="7 10" id="KW-0648">Protein biosynthesis</keyword>
<proteinExistence type="inferred from homology"/>
<dbReference type="GO" id="GO:0004814">
    <property type="term" value="F:arginine-tRNA ligase activity"/>
    <property type="evidence" value="ECO:0007669"/>
    <property type="project" value="UniProtKB-UniRule"/>
</dbReference>
<evidence type="ECO:0000256" key="1">
    <source>
        <dbReference type="ARBA" id="ARBA00004496"/>
    </source>
</evidence>
<dbReference type="InterPro" id="IPR001278">
    <property type="entry name" value="Arg-tRNA-ligase"/>
</dbReference>
<dbReference type="InterPro" id="IPR008909">
    <property type="entry name" value="DALR_anticod-bd"/>
</dbReference>
<feature type="domain" description="Arginyl tRNA synthetase N-terminal" evidence="13">
    <location>
        <begin position="1"/>
        <end position="91"/>
    </location>
</feature>
<dbReference type="SMART" id="SM01016">
    <property type="entry name" value="Arg_tRNA_synt_N"/>
    <property type="match status" value="1"/>
</dbReference>
<comment type="similarity">
    <text evidence="2 10 11">Belongs to the class-I aminoacyl-tRNA synthetase family.</text>
</comment>
<dbReference type="Gene3D" id="3.30.1360.70">
    <property type="entry name" value="Arginyl tRNA synthetase N-terminal domain"/>
    <property type="match status" value="1"/>
</dbReference>
<dbReference type="GeneID" id="41329305"/>
<feature type="short sequence motif" description="'HIGH' region" evidence="10">
    <location>
        <begin position="133"/>
        <end position="143"/>
    </location>
</feature>
<comment type="catalytic activity">
    <reaction evidence="9 10">
        <text>tRNA(Arg) + L-arginine + ATP = L-arginyl-tRNA(Arg) + AMP + diphosphate</text>
        <dbReference type="Rhea" id="RHEA:20301"/>
        <dbReference type="Rhea" id="RHEA-COMP:9658"/>
        <dbReference type="Rhea" id="RHEA-COMP:9673"/>
        <dbReference type="ChEBI" id="CHEBI:30616"/>
        <dbReference type="ChEBI" id="CHEBI:32682"/>
        <dbReference type="ChEBI" id="CHEBI:33019"/>
        <dbReference type="ChEBI" id="CHEBI:78442"/>
        <dbReference type="ChEBI" id="CHEBI:78513"/>
        <dbReference type="ChEBI" id="CHEBI:456215"/>
        <dbReference type="EC" id="6.1.1.19"/>
    </reaction>
</comment>
<dbReference type="Pfam" id="PF00750">
    <property type="entry name" value="tRNA-synt_1d"/>
    <property type="match status" value="1"/>
</dbReference>
<dbReference type="PANTHER" id="PTHR11956">
    <property type="entry name" value="ARGINYL-TRNA SYNTHETASE"/>
    <property type="match status" value="1"/>
</dbReference>
<dbReference type="GO" id="GO:0005737">
    <property type="term" value="C:cytoplasm"/>
    <property type="evidence" value="ECO:0007669"/>
    <property type="project" value="UniProtKB-SubCell"/>
</dbReference>
<dbReference type="NCBIfam" id="TIGR00456">
    <property type="entry name" value="argS"/>
    <property type="match status" value="1"/>
</dbReference>
<dbReference type="InterPro" id="IPR005148">
    <property type="entry name" value="Arg-tRNA-synth_N"/>
</dbReference>
<keyword evidence="5 10" id="KW-0547">Nucleotide-binding</keyword>
<evidence type="ECO:0000256" key="3">
    <source>
        <dbReference type="ARBA" id="ARBA00022490"/>
    </source>
</evidence>
<dbReference type="Gene3D" id="1.10.730.10">
    <property type="entry name" value="Isoleucyl-tRNA Synthetase, Domain 1"/>
    <property type="match status" value="1"/>
</dbReference>
<dbReference type="SUPFAM" id="SSF47323">
    <property type="entry name" value="Anticodon-binding domain of a subclass of class I aminoacyl-tRNA synthetases"/>
    <property type="match status" value="1"/>
</dbReference>
<evidence type="ECO:0000259" key="12">
    <source>
        <dbReference type="SMART" id="SM00836"/>
    </source>
</evidence>
<dbReference type="Pfam" id="PF03485">
    <property type="entry name" value="Arg_tRNA_synt_N"/>
    <property type="match status" value="1"/>
</dbReference>
<evidence type="ECO:0000256" key="8">
    <source>
        <dbReference type="ARBA" id="ARBA00023146"/>
    </source>
</evidence>
<dbReference type="FunFam" id="1.10.730.10:FF:000008">
    <property type="entry name" value="Arginine--tRNA ligase"/>
    <property type="match status" value="1"/>
</dbReference>
<evidence type="ECO:0000256" key="4">
    <source>
        <dbReference type="ARBA" id="ARBA00022598"/>
    </source>
</evidence>
<dbReference type="EC" id="6.1.1.19" evidence="10"/>
<evidence type="ECO:0000256" key="10">
    <source>
        <dbReference type="HAMAP-Rule" id="MF_00123"/>
    </source>
</evidence>
<dbReference type="InterPro" id="IPR035684">
    <property type="entry name" value="ArgRS_core"/>
</dbReference>
<evidence type="ECO:0000256" key="7">
    <source>
        <dbReference type="ARBA" id="ARBA00022917"/>
    </source>
</evidence>
<dbReference type="Gene3D" id="3.40.50.620">
    <property type="entry name" value="HUPs"/>
    <property type="match status" value="1"/>
</dbReference>
<evidence type="ECO:0000313" key="14">
    <source>
        <dbReference type="EMBL" id="QEE15487.1"/>
    </source>
</evidence>
<keyword evidence="3 10" id="KW-0963">Cytoplasm</keyword>
<evidence type="ECO:0000256" key="11">
    <source>
        <dbReference type="RuleBase" id="RU363038"/>
    </source>
</evidence>
<name>A0A5B9D9F6_9ARCH</name>
<feature type="domain" description="DALR anticodon binding" evidence="12">
    <location>
        <begin position="505"/>
        <end position="635"/>
    </location>
</feature>
<protein>
    <recommendedName>
        <fullName evidence="10">Arginine--tRNA ligase</fullName>
        <ecNumber evidence="10">6.1.1.19</ecNumber>
    </recommendedName>
    <alternativeName>
        <fullName evidence="10">Arginyl-tRNA synthetase</fullName>
        <shortName evidence="10">ArgRS</shortName>
    </alternativeName>
</protein>
<comment type="subcellular location">
    <subcellularLocation>
        <location evidence="1 10">Cytoplasm</location>
    </subcellularLocation>
</comment>
<gene>
    <name evidence="10 14" type="primary">argS</name>
    <name evidence="14" type="ORF">DSAG12_01313</name>
</gene>
<dbReference type="Pfam" id="PF05746">
    <property type="entry name" value="DALR_1"/>
    <property type="match status" value="1"/>
</dbReference>
<keyword evidence="8 10" id="KW-0030">Aminoacyl-tRNA synthetase</keyword>
<dbReference type="InterPro" id="IPR036695">
    <property type="entry name" value="Arg-tRNA-synth_N_sf"/>
</dbReference>
<accession>A0A5B9D9F6</accession>
<reference evidence="14 15" key="1">
    <citation type="journal article" date="2020" name="Nature">
        <title>Isolation of an archaeon at the prokaryote-eukaryote interface.</title>
        <authorList>
            <person name="Imachi H."/>
            <person name="Nobu M.K."/>
            <person name="Nakahara N."/>
            <person name="Morono Y."/>
            <person name="Ogawara M."/>
            <person name="Takaki Y."/>
            <person name="Takano Y."/>
            <person name="Uematsu K."/>
            <person name="Ikuta T."/>
            <person name="Ito M."/>
            <person name="Matsui Y."/>
            <person name="Miyazaki M."/>
            <person name="Murata K."/>
            <person name="Saito Y."/>
            <person name="Sakai S."/>
            <person name="Song C."/>
            <person name="Tasumi E."/>
            <person name="Yamanaka Y."/>
            <person name="Yamaguchi T."/>
            <person name="Kamagata Y."/>
            <person name="Tamaki H."/>
            <person name="Takai K."/>
        </authorList>
    </citation>
    <scope>NUCLEOTIDE SEQUENCE [LARGE SCALE GENOMIC DNA]</scope>
    <source>
        <strain evidence="14 15">MK-D1</strain>
    </source>
</reference>
<dbReference type="GO" id="GO:0006420">
    <property type="term" value="P:arginyl-tRNA aminoacylation"/>
    <property type="evidence" value="ECO:0007669"/>
    <property type="project" value="UniProtKB-UniRule"/>
</dbReference>
<organism evidence="14 15">
    <name type="scientific">Promethearchaeum syntrophicum</name>
    <dbReference type="NCBI Taxonomy" id="2594042"/>
    <lineage>
        <taxon>Archaea</taxon>
        <taxon>Promethearchaeati</taxon>
        <taxon>Promethearchaeota</taxon>
        <taxon>Promethearchaeia</taxon>
        <taxon>Promethearchaeales</taxon>
        <taxon>Promethearchaeaceae</taxon>
        <taxon>Promethearchaeum</taxon>
    </lineage>
</organism>
<dbReference type="KEGG" id="psyt:DSAG12_01313"/>
<dbReference type="InterPro" id="IPR001412">
    <property type="entry name" value="aa-tRNA-synth_I_CS"/>
</dbReference>
<dbReference type="AlphaFoldDB" id="A0A5B9D9F6"/>